<dbReference type="Proteomes" id="UP001396334">
    <property type="component" value="Unassembled WGS sequence"/>
</dbReference>
<dbReference type="EMBL" id="JBBPBN010000005">
    <property type="protein sequence ID" value="KAK9037898.1"/>
    <property type="molecule type" value="Genomic_DNA"/>
</dbReference>
<protein>
    <recommendedName>
        <fullName evidence="5">Reverse transcriptase zinc-binding domain</fullName>
    </recommendedName>
</protein>
<evidence type="ECO:0008006" key="5">
    <source>
        <dbReference type="Google" id="ProtNLM"/>
    </source>
</evidence>
<dbReference type="Pfam" id="PF13456">
    <property type="entry name" value="RVT_3"/>
    <property type="match status" value="1"/>
</dbReference>
<evidence type="ECO:0000313" key="4">
    <source>
        <dbReference type="Proteomes" id="UP001396334"/>
    </source>
</evidence>
<name>A0ABR2TL43_9ROSI</name>
<accession>A0ABR2TL43</accession>
<keyword evidence="4" id="KW-1185">Reference proteome</keyword>
<gene>
    <name evidence="3" type="ORF">V6N11_022797</name>
</gene>
<dbReference type="Pfam" id="PF13966">
    <property type="entry name" value="zf-RVT"/>
    <property type="match status" value="1"/>
</dbReference>
<dbReference type="InterPro" id="IPR036397">
    <property type="entry name" value="RNaseH_sf"/>
</dbReference>
<sequence length="535" mass="59713">MYWGSVKRKQRKLTKTSLVSRLQVLEDCDPDEETNKTNKIDEIIDQNGNLVSSMEGVLQTASSYFVELFTASSMGDTAPIYDNVKEKITPAMNTVLLAPFVADEVKVALSTMSPLKASGLDGFPALFFQSFWPIVGQEVTDFYSNTWNFNLLHSLFSPELAERIICIPLAKSRPSDELVWRCDSTGVYSPKSGYRLLSESAIHHQSLSLEAYSSLFYSFFSSLWELQVPAKCKIFMWRLMHNFIPTFANLCFRKLAVRNLCPLCELHVDTTAHMLFSCTFTQQILSLVGLPSIITVHNQDFTANFATWFLQADKKNKQVIVLTFWTIWFARNNLIHEGTVCSVTKVSTFVLAYLRELDSIAALAIPAKLSKDVKWIPPVGDFVKLNFDASFDSALKASVSGIIARDSYGLILAACYSHHSGVADAFIAEAFACEKAVSLAIDLGFRSVQVEGDSLTIIKKLQSASVDKSVISPIINDIRVLMGSFEEITFSFVNRAGNAAAHELARLGTHQTESRFWIEEAPASVEQIVECERSR</sequence>
<dbReference type="InterPro" id="IPR052929">
    <property type="entry name" value="RNase_H-like_EbsB-rel"/>
</dbReference>
<dbReference type="InterPro" id="IPR012337">
    <property type="entry name" value="RNaseH-like_sf"/>
</dbReference>
<feature type="domain" description="RNase H type-1" evidence="1">
    <location>
        <begin position="386"/>
        <end position="506"/>
    </location>
</feature>
<feature type="domain" description="Reverse transcriptase zinc-binding" evidence="2">
    <location>
        <begin position="191"/>
        <end position="284"/>
    </location>
</feature>
<dbReference type="InterPro" id="IPR044730">
    <property type="entry name" value="RNase_H-like_dom_plant"/>
</dbReference>
<dbReference type="InterPro" id="IPR026960">
    <property type="entry name" value="RVT-Znf"/>
</dbReference>
<organism evidence="3 4">
    <name type="scientific">Hibiscus sabdariffa</name>
    <name type="common">roselle</name>
    <dbReference type="NCBI Taxonomy" id="183260"/>
    <lineage>
        <taxon>Eukaryota</taxon>
        <taxon>Viridiplantae</taxon>
        <taxon>Streptophyta</taxon>
        <taxon>Embryophyta</taxon>
        <taxon>Tracheophyta</taxon>
        <taxon>Spermatophyta</taxon>
        <taxon>Magnoliopsida</taxon>
        <taxon>eudicotyledons</taxon>
        <taxon>Gunneridae</taxon>
        <taxon>Pentapetalae</taxon>
        <taxon>rosids</taxon>
        <taxon>malvids</taxon>
        <taxon>Malvales</taxon>
        <taxon>Malvaceae</taxon>
        <taxon>Malvoideae</taxon>
        <taxon>Hibiscus</taxon>
    </lineage>
</organism>
<dbReference type="Gene3D" id="3.30.420.10">
    <property type="entry name" value="Ribonuclease H-like superfamily/Ribonuclease H"/>
    <property type="match status" value="1"/>
</dbReference>
<evidence type="ECO:0000313" key="3">
    <source>
        <dbReference type="EMBL" id="KAK9037898.1"/>
    </source>
</evidence>
<dbReference type="PANTHER" id="PTHR47074:SF61">
    <property type="entry name" value="RNASE H TYPE-1 DOMAIN-CONTAINING PROTEIN"/>
    <property type="match status" value="1"/>
</dbReference>
<proteinExistence type="predicted"/>
<dbReference type="InterPro" id="IPR002156">
    <property type="entry name" value="RNaseH_domain"/>
</dbReference>
<reference evidence="3 4" key="1">
    <citation type="journal article" date="2024" name="G3 (Bethesda)">
        <title>Genome assembly of Hibiscus sabdariffa L. provides insights into metabolisms of medicinal natural products.</title>
        <authorList>
            <person name="Kim T."/>
        </authorList>
    </citation>
    <scope>NUCLEOTIDE SEQUENCE [LARGE SCALE GENOMIC DNA]</scope>
    <source>
        <strain evidence="3">TK-2024</strain>
        <tissue evidence="3">Old leaves</tissue>
    </source>
</reference>
<evidence type="ECO:0000259" key="1">
    <source>
        <dbReference type="Pfam" id="PF13456"/>
    </source>
</evidence>
<evidence type="ECO:0000259" key="2">
    <source>
        <dbReference type="Pfam" id="PF13966"/>
    </source>
</evidence>
<comment type="caution">
    <text evidence="3">The sequence shown here is derived from an EMBL/GenBank/DDBJ whole genome shotgun (WGS) entry which is preliminary data.</text>
</comment>
<dbReference type="CDD" id="cd06222">
    <property type="entry name" value="RNase_H_like"/>
    <property type="match status" value="1"/>
</dbReference>
<dbReference type="PANTHER" id="PTHR47074">
    <property type="entry name" value="BNAC02G40300D PROTEIN"/>
    <property type="match status" value="1"/>
</dbReference>
<dbReference type="SUPFAM" id="SSF53098">
    <property type="entry name" value="Ribonuclease H-like"/>
    <property type="match status" value="1"/>
</dbReference>